<organism evidence="1 2">
    <name type="scientific">Sphingomonas caseinilyticus</name>
    <dbReference type="NCBI Taxonomy" id="2908205"/>
    <lineage>
        <taxon>Bacteria</taxon>
        <taxon>Pseudomonadati</taxon>
        <taxon>Pseudomonadota</taxon>
        <taxon>Alphaproteobacteria</taxon>
        <taxon>Sphingomonadales</taxon>
        <taxon>Sphingomonadaceae</taxon>
        <taxon>Sphingomonas</taxon>
    </lineage>
</organism>
<dbReference type="SUPFAM" id="SSF53474">
    <property type="entry name" value="alpha/beta-Hydrolases"/>
    <property type="match status" value="1"/>
</dbReference>
<evidence type="ECO:0000313" key="1">
    <source>
        <dbReference type="EMBL" id="MCL6699706.1"/>
    </source>
</evidence>
<dbReference type="Pfam" id="PF11339">
    <property type="entry name" value="DUF3141"/>
    <property type="match status" value="1"/>
</dbReference>
<proteinExistence type="predicted"/>
<protein>
    <submittedName>
        <fullName evidence="1">DUF3141 domain-containing protein</fullName>
    </submittedName>
</protein>
<comment type="caution">
    <text evidence="1">The sequence shown here is derived from an EMBL/GenBank/DDBJ whole genome shotgun (WGS) entry which is preliminary data.</text>
</comment>
<dbReference type="EMBL" id="JAMGBA010000004">
    <property type="protein sequence ID" value="MCL6699706.1"/>
    <property type="molecule type" value="Genomic_DNA"/>
</dbReference>
<dbReference type="InterPro" id="IPR024501">
    <property type="entry name" value="DUF3141"/>
</dbReference>
<evidence type="ECO:0000313" key="2">
    <source>
        <dbReference type="Proteomes" id="UP001203410"/>
    </source>
</evidence>
<dbReference type="InterPro" id="IPR051321">
    <property type="entry name" value="PHA/PHB_synthase"/>
</dbReference>
<dbReference type="RefSeq" id="WP_249905164.1">
    <property type="nucleotide sequence ID" value="NZ_JAMGBA010000004.1"/>
</dbReference>
<reference evidence="1 2" key="1">
    <citation type="submission" date="2022-05" db="EMBL/GenBank/DDBJ databases">
        <authorList>
            <person name="Jo J.-H."/>
            <person name="Im W.-T."/>
        </authorList>
    </citation>
    <scope>NUCLEOTIDE SEQUENCE [LARGE SCALE GENOMIC DNA]</scope>
    <source>
        <strain evidence="1 2">NSE70-1</strain>
    </source>
</reference>
<dbReference type="PANTHER" id="PTHR36837:SF2">
    <property type="entry name" value="POLY(3-HYDROXYALKANOATE) POLYMERASE SUBUNIT PHAC"/>
    <property type="match status" value="1"/>
</dbReference>
<gene>
    <name evidence="1" type="ORF">LZ496_13055</name>
</gene>
<accession>A0ABT0RY04</accession>
<dbReference type="PANTHER" id="PTHR36837">
    <property type="entry name" value="POLY(3-HYDROXYALKANOATE) POLYMERASE SUBUNIT PHAC"/>
    <property type="match status" value="1"/>
</dbReference>
<dbReference type="Proteomes" id="UP001203410">
    <property type="component" value="Unassembled WGS sequence"/>
</dbReference>
<dbReference type="InterPro" id="IPR029058">
    <property type="entry name" value="AB_hydrolase_fold"/>
</dbReference>
<sequence length="726" mass="80319">MSGSQSLGPAHDYLLDAWQRSVLFLDVLRQRGNIYREQQEKAAPNVLEFDAEVVLDGRKLARPVNYGLVRIKPPKGVKIDPAKRPFVVVDPRAGHGPGIGGMKTDSEIGVALENGHPCYFIGFLPEPMPEQTTEDVWNAEAEFIREVARRHPGTGKPAVIGNCQAGWQTMIMAATHPDIPGPLLLAGAPLSYWAGVHGKNPMRYTGGMLGGTWLTSLSGDLGEGTFDGANLVANFEKLDPANTFFEKPYNVYSKVDTEAERFLDFETWWGSPVLLNAREMQWIADNLFVGNKLTDGEIRTSDGVQIDLRNVKSPIVVFCSWGDNITPPQQALGWITDLYGTDDELIANGQTIVYSVHGSVGHLGIFVSGKVATREHDEFTSSMDMIDLMPPGLYEAVIEEISDDDAHRELIGGDYLFRLVPRTLDDIRALGGNSPEDDLKFAAVDRVSDINRRLYESYMGPLVRAVTPPGFGDWARKMHPNRVRFSIFSDENPGMRLVAETAEQVRKDRQAVSDDNFFAAAEKAMASTISASLSAFGAARDAMTEQLFHMTYGSPMLQALVGLDPKDEASRRKPERDALREQVQARKREELEAKFETGGALEAALRSIGYIRLGQGQVDERGFAMIKQLHDAQPPGRPRTMEQLKEAVRDQYLLLKIDQKRAVAAIPKLLPRDPEERASTLRSIQRIIFATGEPTGEAKRRLAEVESLFGAKASKASKKEDDDVRA</sequence>
<keyword evidence="2" id="KW-1185">Reference proteome</keyword>
<dbReference type="Gene3D" id="3.40.50.1820">
    <property type="entry name" value="alpha/beta hydrolase"/>
    <property type="match status" value="1"/>
</dbReference>
<name>A0ABT0RY04_9SPHN</name>